<dbReference type="Pfam" id="PF00622">
    <property type="entry name" value="SPRY"/>
    <property type="match status" value="1"/>
</dbReference>
<dbReference type="PROSITE" id="PS51262">
    <property type="entry name" value="COS"/>
    <property type="match status" value="1"/>
</dbReference>
<dbReference type="PROSITE" id="PS50119">
    <property type="entry name" value="ZF_BBOX"/>
    <property type="match status" value="1"/>
</dbReference>
<gene>
    <name evidence="11" type="primary">Trim9</name>
</gene>
<dbReference type="InterPro" id="IPR001841">
    <property type="entry name" value="Znf_RING"/>
</dbReference>
<dbReference type="FunFam" id="2.60.40.10:FF:000178">
    <property type="entry name" value="E3 ubiquitin-protein ligase TRIM9 isoform X1"/>
    <property type="match status" value="1"/>
</dbReference>
<dbReference type="Pfam" id="PF00643">
    <property type="entry name" value="zf-B_box"/>
    <property type="match status" value="1"/>
</dbReference>
<dbReference type="AlphaFoldDB" id="A0A6H0Y728"/>
<feature type="domain" description="B box-type" evidence="7">
    <location>
        <begin position="206"/>
        <end position="248"/>
    </location>
</feature>
<dbReference type="SMART" id="SM00449">
    <property type="entry name" value="SPRY"/>
    <property type="match status" value="1"/>
</dbReference>
<dbReference type="SMART" id="SM00184">
    <property type="entry name" value="RING"/>
    <property type="match status" value="1"/>
</dbReference>
<dbReference type="OrthoDB" id="295536at2759"/>
<sequence length="687" mass="75162">MEEELRCSQCTGYYHVPVILVCRHALCLACAGALQKPAAPPARSEDEGSVAPAEDLHETSEVDKLSVLSDADSGVSCSSRPTSLVGAPEGGSSSDPPPPPPVYTIACPQCSVLTPTDEAGAQGLTRFKVLAAVVDKHLERYQVAEPCQLCDAATAPRPAQVFCDQCLVFYCGPCREACHPARGPLAAHWLVSVAEGRALLRARRREREGRCTHHPQEHVSMYCLTCRLPVCVLCLHHGRHHAHDVHALNAVTKTHKTELSQALQQLSEKARAATEFIHTLKTLSEEVHGNCREVEGVIVAQVDALVEALQARRVDLINWVRRQRDAKVHSLRDQVQEYTHTLQSTTATIHFCIEALKESDPASFMEAQEILEERVNAMSRDWDQSMVSEPRVPPHFNLTLDDKTLLTAIQQLTFIQLKPPGTPSMIPEECSAENNSVTIAWAPHHTSCVTGYTLEIDDGAGGAFREVYSGEQTVCTIDGLHFNSIYRARVRAFNSTGNSPFCEPLCLQTAEVAWFTYESSHPDVTISATGFTVSCDSYEHRVVLGSVGFSRGAHYWEYTLERYDGNADIAFGLGRIDICKEMILGKCGGSWSMYIDSERSWLMHGGEHFNRTAGGVRAGDTVGLLLSLPEKTLSFFVNGELQGYVSLAGVTGVLYPAVSLNRSVVLNLQTGLHPPQALVETPVAAKT</sequence>
<name>A0A6H0Y728_PENVA</name>
<evidence type="ECO:0000313" key="11">
    <source>
        <dbReference type="EMBL" id="QIX02857.1"/>
    </source>
</evidence>
<evidence type="ECO:0000259" key="8">
    <source>
        <dbReference type="PROSITE" id="PS50188"/>
    </source>
</evidence>
<dbReference type="Gene3D" id="2.60.120.920">
    <property type="match status" value="1"/>
</dbReference>
<dbReference type="InterPro" id="IPR036116">
    <property type="entry name" value="FN3_sf"/>
</dbReference>
<dbReference type="Gene3D" id="1.20.5.170">
    <property type="match status" value="1"/>
</dbReference>
<proteinExistence type="evidence at transcript level"/>
<dbReference type="InterPro" id="IPR050617">
    <property type="entry name" value="E3_ligase_FN3/SPRY"/>
</dbReference>
<dbReference type="InterPro" id="IPR013083">
    <property type="entry name" value="Znf_RING/FYVE/PHD"/>
</dbReference>
<dbReference type="PANTHER" id="PTHR24099">
    <property type="entry name" value="E3 UBIQUITIN-PROTEIN LIGASE TRIM36-RELATED"/>
    <property type="match status" value="1"/>
</dbReference>
<dbReference type="SUPFAM" id="SSF49265">
    <property type="entry name" value="Fibronectin type III"/>
    <property type="match status" value="1"/>
</dbReference>
<evidence type="ECO:0000259" key="9">
    <source>
        <dbReference type="PROSITE" id="PS50853"/>
    </source>
</evidence>
<keyword evidence="3" id="KW-0862">Zinc</keyword>
<evidence type="ECO:0000259" key="7">
    <source>
        <dbReference type="PROSITE" id="PS50119"/>
    </source>
</evidence>
<evidence type="ECO:0000256" key="3">
    <source>
        <dbReference type="ARBA" id="ARBA00022833"/>
    </source>
</evidence>
<dbReference type="PROSITE" id="PS50853">
    <property type="entry name" value="FN3"/>
    <property type="match status" value="1"/>
</dbReference>
<keyword evidence="4" id="KW-0175">Coiled coil</keyword>
<dbReference type="SMART" id="SM00336">
    <property type="entry name" value="BBOX"/>
    <property type="match status" value="2"/>
</dbReference>
<dbReference type="InterPro" id="IPR003877">
    <property type="entry name" value="SPRY_dom"/>
</dbReference>
<feature type="domain" description="COS" evidence="10">
    <location>
        <begin position="356"/>
        <end position="415"/>
    </location>
</feature>
<dbReference type="InterPro" id="IPR003961">
    <property type="entry name" value="FN3_dom"/>
</dbReference>
<dbReference type="CDD" id="cd12889">
    <property type="entry name" value="SPRY_PRY_TRIM67_9"/>
    <property type="match status" value="1"/>
</dbReference>
<dbReference type="Gene3D" id="3.30.40.10">
    <property type="entry name" value="Zinc/RING finger domain, C3HC4 (zinc finger)"/>
    <property type="match status" value="1"/>
</dbReference>
<dbReference type="SUPFAM" id="SSF57850">
    <property type="entry name" value="RING/U-box"/>
    <property type="match status" value="1"/>
</dbReference>
<dbReference type="Gene3D" id="4.10.830.40">
    <property type="match status" value="1"/>
</dbReference>
<dbReference type="GO" id="GO:0007411">
    <property type="term" value="P:axon guidance"/>
    <property type="evidence" value="ECO:0007669"/>
    <property type="project" value="TreeGrafter"/>
</dbReference>
<dbReference type="InterPro" id="IPR003649">
    <property type="entry name" value="Bbox_C"/>
</dbReference>
<accession>A0A6H0Y728</accession>
<feature type="domain" description="Fibronectin type-III" evidence="9">
    <location>
        <begin position="419"/>
        <end position="512"/>
    </location>
</feature>
<keyword evidence="2 5" id="KW-0863">Zinc-finger</keyword>
<dbReference type="CDD" id="cd00063">
    <property type="entry name" value="FN3"/>
    <property type="match status" value="1"/>
</dbReference>
<dbReference type="InterPro" id="IPR017903">
    <property type="entry name" value="COS_domain"/>
</dbReference>
<dbReference type="SMART" id="SM00060">
    <property type="entry name" value="FN3"/>
    <property type="match status" value="1"/>
</dbReference>
<dbReference type="GO" id="GO:0008270">
    <property type="term" value="F:zinc ion binding"/>
    <property type="evidence" value="ECO:0007669"/>
    <property type="project" value="UniProtKB-KW"/>
</dbReference>
<evidence type="ECO:0000256" key="1">
    <source>
        <dbReference type="ARBA" id="ARBA00022723"/>
    </source>
</evidence>
<evidence type="ECO:0000256" key="4">
    <source>
        <dbReference type="ARBA" id="ARBA00023054"/>
    </source>
</evidence>
<dbReference type="Gene3D" id="2.60.40.10">
    <property type="entry name" value="Immunoglobulins"/>
    <property type="match status" value="1"/>
</dbReference>
<dbReference type="SUPFAM" id="SSF49899">
    <property type="entry name" value="Concanavalin A-like lectins/glucanases"/>
    <property type="match status" value="1"/>
</dbReference>
<dbReference type="InterPro" id="IPR013783">
    <property type="entry name" value="Ig-like_fold"/>
</dbReference>
<dbReference type="InterPro" id="IPR043136">
    <property type="entry name" value="B30.2/SPRY_sf"/>
</dbReference>
<feature type="compositionally biased region" description="Basic and acidic residues" evidence="6">
    <location>
        <begin position="54"/>
        <end position="64"/>
    </location>
</feature>
<dbReference type="PANTHER" id="PTHR24099:SF15">
    <property type="entry name" value="E3 UBIQUITIN-PROTEIN LIGASE TRIM9"/>
    <property type="match status" value="1"/>
</dbReference>
<dbReference type="Pfam" id="PF00041">
    <property type="entry name" value="fn3"/>
    <property type="match status" value="1"/>
</dbReference>
<dbReference type="EMBL" id="MN604330">
    <property type="protein sequence ID" value="QIX02857.1"/>
    <property type="molecule type" value="mRNA"/>
</dbReference>
<dbReference type="PROSITE" id="PS50188">
    <property type="entry name" value="B302_SPRY"/>
    <property type="match status" value="1"/>
</dbReference>
<evidence type="ECO:0000259" key="10">
    <source>
        <dbReference type="PROSITE" id="PS51262"/>
    </source>
</evidence>
<dbReference type="InterPro" id="IPR013320">
    <property type="entry name" value="ConA-like_dom_sf"/>
</dbReference>
<keyword evidence="1" id="KW-0479">Metal-binding</keyword>
<protein>
    <submittedName>
        <fullName evidence="11">E3 ubiquitin ligase TRIM9</fullName>
    </submittedName>
</protein>
<evidence type="ECO:0000256" key="5">
    <source>
        <dbReference type="PROSITE-ProRule" id="PRU00024"/>
    </source>
</evidence>
<dbReference type="InterPro" id="IPR000315">
    <property type="entry name" value="Znf_B-box"/>
</dbReference>
<organism evidence="11">
    <name type="scientific">Penaeus vannamei</name>
    <name type="common">Whiteleg shrimp</name>
    <name type="synonym">Litopenaeus vannamei</name>
    <dbReference type="NCBI Taxonomy" id="6689"/>
    <lineage>
        <taxon>Eukaryota</taxon>
        <taxon>Metazoa</taxon>
        <taxon>Ecdysozoa</taxon>
        <taxon>Arthropoda</taxon>
        <taxon>Crustacea</taxon>
        <taxon>Multicrustacea</taxon>
        <taxon>Malacostraca</taxon>
        <taxon>Eumalacostraca</taxon>
        <taxon>Eucarida</taxon>
        <taxon>Decapoda</taxon>
        <taxon>Dendrobranchiata</taxon>
        <taxon>Penaeoidea</taxon>
        <taxon>Penaeidae</taxon>
        <taxon>Penaeus</taxon>
    </lineage>
</organism>
<dbReference type="SUPFAM" id="SSF57845">
    <property type="entry name" value="B-box zinc-binding domain"/>
    <property type="match status" value="1"/>
</dbReference>
<dbReference type="SMART" id="SM00502">
    <property type="entry name" value="BBC"/>
    <property type="match status" value="1"/>
</dbReference>
<reference evidence="11" key="1">
    <citation type="journal article" date="2019" name="Dev. Comp. Immunol.">
        <title>An E3 ubiquitin ligase TRIM9 is involved in WSSV infection via interaction with beta-TrCP.</title>
        <authorList>
            <person name="Sun M."/>
            <person name="Li S."/>
            <person name="Yu K."/>
            <person name="Xiang J."/>
            <person name="Li F."/>
        </authorList>
    </citation>
    <scope>NUCLEOTIDE SEQUENCE</scope>
</reference>
<feature type="domain" description="B30.2/SPRY" evidence="8">
    <location>
        <begin position="492"/>
        <end position="675"/>
    </location>
</feature>
<dbReference type="CDD" id="cd19803">
    <property type="entry name" value="Bbox1_TRIM9-like_C-I"/>
    <property type="match status" value="1"/>
</dbReference>
<dbReference type="Gene3D" id="3.30.160.60">
    <property type="entry name" value="Classic Zinc Finger"/>
    <property type="match status" value="1"/>
</dbReference>
<dbReference type="CDD" id="cd19764">
    <property type="entry name" value="Bbox2_TRIM9-like"/>
    <property type="match status" value="1"/>
</dbReference>
<dbReference type="InterPro" id="IPR001870">
    <property type="entry name" value="B30.2/SPRY"/>
</dbReference>
<feature type="region of interest" description="Disordered" evidence="6">
    <location>
        <begin position="38"/>
        <end position="98"/>
    </location>
</feature>
<dbReference type="GO" id="GO:0043005">
    <property type="term" value="C:neuron projection"/>
    <property type="evidence" value="ECO:0007669"/>
    <property type="project" value="TreeGrafter"/>
</dbReference>
<evidence type="ECO:0000256" key="2">
    <source>
        <dbReference type="ARBA" id="ARBA00022771"/>
    </source>
</evidence>
<evidence type="ECO:0000256" key="6">
    <source>
        <dbReference type="SAM" id="MobiDB-lite"/>
    </source>
</evidence>